<name>A0ABT2EDZ7_9GAMM</name>
<organism evidence="6 7">
    <name type="scientific">Halomonas dongshanensis</name>
    <dbReference type="NCBI Taxonomy" id="2890835"/>
    <lineage>
        <taxon>Bacteria</taxon>
        <taxon>Pseudomonadati</taxon>
        <taxon>Pseudomonadota</taxon>
        <taxon>Gammaproteobacteria</taxon>
        <taxon>Oceanospirillales</taxon>
        <taxon>Halomonadaceae</taxon>
        <taxon>Halomonas</taxon>
    </lineage>
</organism>
<dbReference type="PRINTS" id="PR00039">
    <property type="entry name" value="HTHLYSR"/>
</dbReference>
<dbReference type="InterPro" id="IPR036388">
    <property type="entry name" value="WH-like_DNA-bd_sf"/>
</dbReference>
<comment type="similarity">
    <text evidence="1">Belongs to the LysR transcriptional regulatory family.</text>
</comment>
<keyword evidence="4" id="KW-0804">Transcription</keyword>
<evidence type="ECO:0000256" key="3">
    <source>
        <dbReference type="ARBA" id="ARBA00023125"/>
    </source>
</evidence>
<dbReference type="EMBL" id="JAJISC010000004">
    <property type="protein sequence ID" value="MCS2609790.1"/>
    <property type="molecule type" value="Genomic_DNA"/>
</dbReference>
<dbReference type="PANTHER" id="PTHR30419">
    <property type="entry name" value="HTH-TYPE TRANSCRIPTIONAL REGULATOR YBHD"/>
    <property type="match status" value="1"/>
</dbReference>
<dbReference type="Gene3D" id="3.40.190.10">
    <property type="entry name" value="Periplasmic binding protein-like II"/>
    <property type="match status" value="2"/>
</dbReference>
<keyword evidence="3" id="KW-0238">DNA-binding</keyword>
<gene>
    <name evidence="6" type="ORF">LLY24_10725</name>
</gene>
<evidence type="ECO:0000256" key="4">
    <source>
        <dbReference type="ARBA" id="ARBA00023163"/>
    </source>
</evidence>
<sequence>MDTRQLRTLVAIAEHGTFARAASIVNLTPSAVSQQIHALEQELDTPLFNRESRPPSLNLQGLKMLETARQVLNLVEETRGIFSGGRTASTLNIGSVRTSTIGLLPKAIVAIRHEYPELNVNLRVGLSSALVSDVNADRLDLAVVAEHASVSRNMLWSPFIREPLVAIAPPGSPPLPTAQLLEALPFIRFGSDVPLAAMINNELTRLGINVRDIAEIDTISAIVECVAAGLGASIVPDIAVRNNPRGMRILPFGEPQVFRQIGTIQRAGSAKSELLMALHNKLAEMAGEFGIYLK</sequence>
<dbReference type="InterPro" id="IPR005119">
    <property type="entry name" value="LysR_subst-bd"/>
</dbReference>
<protein>
    <submittedName>
        <fullName evidence="6">LysR family transcriptional regulator</fullName>
    </submittedName>
</protein>
<dbReference type="InterPro" id="IPR050950">
    <property type="entry name" value="HTH-type_LysR_regulators"/>
</dbReference>
<dbReference type="SUPFAM" id="SSF46785">
    <property type="entry name" value="Winged helix' DNA-binding domain"/>
    <property type="match status" value="1"/>
</dbReference>
<dbReference type="SUPFAM" id="SSF53850">
    <property type="entry name" value="Periplasmic binding protein-like II"/>
    <property type="match status" value="1"/>
</dbReference>
<dbReference type="Gene3D" id="1.10.10.10">
    <property type="entry name" value="Winged helix-like DNA-binding domain superfamily/Winged helix DNA-binding domain"/>
    <property type="match status" value="1"/>
</dbReference>
<evidence type="ECO:0000256" key="1">
    <source>
        <dbReference type="ARBA" id="ARBA00009437"/>
    </source>
</evidence>
<feature type="domain" description="HTH lysR-type" evidence="5">
    <location>
        <begin position="1"/>
        <end position="58"/>
    </location>
</feature>
<proteinExistence type="inferred from homology"/>
<keyword evidence="2" id="KW-0805">Transcription regulation</keyword>
<dbReference type="Pfam" id="PF03466">
    <property type="entry name" value="LysR_substrate"/>
    <property type="match status" value="1"/>
</dbReference>
<evidence type="ECO:0000256" key="2">
    <source>
        <dbReference type="ARBA" id="ARBA00023015"/>
    </source>
</evidence>
<dbReference type="Pfam" id="PF00126">
    <property type="entry name" value="HTH_1"/>
    <property type="match status" value="1"/>
</dbReference>
<dbReference type="InterPro" id="IPR000847">
    <property type="entry name" value="LysR_HTH_N"/>
</dbReference>
<keyword evidence="7" id="KW-1185">Reference proteome</keyword>
<accession>A0ABT2EDZ7</accession>
<comment type="caution">
    <text evidence="6">The sequence shown here is derived from an EMBL/GenBank/DDBJ whole genome shotgun (WGS) entry which is preliminary data.</text>
</comment>
<evidence type="ECO:0000313" key="7">
    <source>
        <dbReference type="Proteomes" id="UP001165542"/>
    </source>
</evidence>
<dbReference type="InterPro" id="IPR036390">
    <property type="entry name" value="WH_DNA-bd_sf"/>
</dbReference>
<dbReference type="PROSITE" id="PS50931">
    <property type="entry name" value="HTH_LYSR"/>
    <property type="match status" value="1"/>
</dbReference>
<reference evidence="6" key="1">
    <citation type="submission" date="2021-11" db="EMBL/GenBank/DDBJ databases">
        <title>Halomonas sp., isolated from a coastal aquaculture zone in Dongshan Bay.</title>
        <authorList>
            <person name="Lin W."/>
        </authorList>
    </citation>
    <scope>NUCLEOTIDE SEQUENCE</scope>
    <source>
        <strain evidence="6">Yzlin-01</strain>
    </source>
</reference>
<evidence type="ECO:0000259" key="5">
    <source>
        <dbReference type="PROSITE" id="PS50931"/>
    </source>
</evidence>
<dbReference type="Proteomes" id="UP001165542">
    <property type="component" value="Unassembled WGS sequence"/>
</dbReference>
<dbReference type="RefSeq" id="WP_259036288.1">
    <property type="nucleotide sequence ID" value="NZ_JAJISC010000004.1"/>
</dbReference>
<evidence type="ECO:0000313" key="6">
    <source>
        <dbReference type="EMBL" id="MCS2609790.1"/>
    </source>
</evidence>